<feature type="region of interest" description="Disordered" evidence="1">
    <location>
        <begin position="57"/>
        <end position="80"/>
    </location>
</feature>
<gene>
    <name evidence="2" type="ORF">T01_5544</name>
</gene>
<dbReference type="AlphaFoldDB" id="A0A0V1BUJ4"/>
<name>A0A0V1BUJ4_TRISP</name>
<evidence type="ECO:0000256" key="1">
    <source>
        <dbReference type="SAM" id="MobiDB-lite"/>
    </source>
</evidence>
<reference evidence="2 3" key="1">
    <citation type="submission" date="2015-01" db="EMBL/GenBank/DDBJ databases">
        <title>Evolution of Trichinella species and genotypes.</title>
        <authorList>
            <person name="Korhonen P.K."/>
            <person name="Edoardo P."/>
            <person name="Giuseppe L.R."/>
            <person name="Gasser R.B."/>
        </authorList>
    </citation>
    <scope>NUCLEOTIDE SEQUENCE [LARGE SCALE GENOMIC DNA]</scope>
    <source>
        <strain evidence="2">ISS3</strain>
    </source>
</reference>
<accession>A0A0V1BUJ4</accession>
<organism evidence="2 3">
    <name type="scientific">Trichinella spiralis</name>
    <name type="common">Trichina worm</name>
    <dbReference type="NCBI Taxonomy" id="6334"/>
    <lineage>
        <taxon>Eukaryota</taxon>
        <taxon>Metazoa</taxon>
        <taxon>Ecdysozoa</taxon>
        <taxon>Nematoda</taxon>
        <taxon>Enoplea</taxon>
        <taxon>Dorylaimia</taxon>
        <taxon>Trichinellida</taxon>
        <taxon>Trichinellidae</taxon>
        <taxon>Trichinella</taxon>
    </lineage>
</organism>
<dbReference type="InParanoid" id="A0A0V1BUJ4"/>
<dbReference type="EMBL" id="JYDH01000012">
    <property type="protein sequence ID" value="KRY40552.1"/>
    <property type="molecule type" value="Genomic_DNA"/>
</dbReference>
<protein>
    <submittedName>
        <fullName evidence="2">Uncharacterized protein</fullName>
    </submittedName>
</protein>
<dbReference type="Proteomes" id="UP000054776">
    <property type="component" value="Unassembled WGS sequence"/>
</dbReference>
<comment type="caution">
    <text evidence="2">The sequence shown here is derived from an EMBL/GenBank/DDBJ whole genome shotgun (WGS) entry which is preliminary data.</text>
</comment>
<evidence type="ECO:0000313" key="2">
    <source>
        <dbReference type="EMBL" id="KRY40552.1"/>
    </source>
</evidence>
<evidence type="ECO:0000313" key="3">
    <source>
        <dbReference type="Proteomes" id="UP000054776"/>
    </source>
</evidence>
<keyword evidence="3" id="KW-1185">Reference proteome</keyword>
<sequence>MDADPLAVLLPFHCPPSRKTRVAPSHSAFPPLLPLTPEYSRCYQLEQMLLFRTGRHRPRRRDPTCVDGAEQSPTEGDEYPRLAGPIAISAPGCPGLGQRDPLWRLRMTVCAPDNGCLRHCAGRWSRKHLEETADRRARPEDHREIGAIDSQLTRCERAAHWRSERATLRGRRPELYISDHERAPRISIIREVVVPNKRTYIRCVFRSACILPDATVFLTTQYSVGQEESTLYSPLSFARRSNVWQIVLEHRERTEPSYGSYSYNHVTIVWLQ</sequence>
<proteinExistence type="predicted"/>